<dbReference type="Gene3D" id="3.40.50.300">
    <property type="entry name" value="P-loop containing nucleotide triphosphate hydrolases"/>
    <property type="match status" value="1"/>
</dbReference>
<dbReference type="InterPro" id="IPR002740">
    <property type="entry name" value="EVE_domain"/>
</dbReference>
<evidence type="ECO:0000259" key="2">
    <source>
        <dbReference type="SMART" id="SM00382"/>
    </source>
</evidence>
<keyword evidence="1" id="KW-0175">Coiled coil</keyword>
<dbReference type="Gene3D" id="3.10.590.10">
    <property type="entry name" value="ph1033 like domains"/>
    <property type="match status" value="1"/>
</dbReference>
<feature type="coiled-coil region" evidence="1">
    <location>
        <begin position="227"/>
        <end position="254"/>
    </location>
</feature>
<evidence type="ECO:0000313" key="3">
    <source>
        <dbReference type="EMBL" id="MCW0482182.1"/>
    </source>
</evidence>
<dbReference type="InterPro" id="IPR015947">
    <property type="entry name" value="PUA-like_sf"/>
</dbReference>
<dbReference type="AlphaFoldDB" id="A0AA41Y6U2"/>
<dbReference type="Proteomes" id="UP001163821">
    <property type="component" value="Unassembled WGS sequence"/>
</dbReference>
<organism evidence="3 4">
    <name type="scientific">Gaoshiqia sediminis</name>
    <dbReference type="NCBI Taxonomy" id="2986998"/>
    <lineage>
        <taxon>Bacteria</taxon>
        <taxon>Pseudomonadati</taxon>
        <taxon>Bacteroidota</taxon>
        <taxon>Bacteroidia</taxon>
        <taxon>Marinilabiliales</taxon>
        <taxon>Prolixibacteraceae</taxon>
        <taxon>Gaoshiqia</taxon>
    </lineage>
</organism>
<gene>
    <name evidence="3" type="ORF">N2K84_05530</name>
</gene>
<evidence type="ECO:0000313" key="4">
    <source>
        <dbReference type="Proteomes" id="UP001163821"/>
    </source>
</evidence>
<name>A0AA41Y6U2_9BACT</name>
<dbReference type="InterPro" id="IPR052934">
    <property type="entry name" value="Methyl-DNA_Rec/Restrict_Enz"/>
</dbReference>
<dbReference type="InterPro" id="IPR011704">
    <property type="entry name" value="ATPase_dyneun-rel_AAA"/>
</dbReference>
<dbReference type="SMART" id="SM00382">
    <property type="entry name" value="AAA"/>
    <property type="match status" value="1"/>
</dbReference>
<dbReference type="InterPro" id="IPR027417">
    <property type="entry name" value="P-loop_NTPase"/>
</dbReference>
<reference evidence="3" key="1">
    <citation type="submission" date="2022-10" db="EMBL/GenBank/DDBJ databases">
        <title>Gaoshiqiia sediminis gen. nov., sp. nov., isolated from coastal sediment.</title>
        <authorList>
            <person name="Yu W.X."/>
            <person name="Mu D.S."/>
            <person name="Du J.Z."/>
            <person name="Liang Y.Q."/>
        </authorList>
    </citation>
    <scope>NUCLEOTIDE SEQUENCE</scope>
    <source>
        <strain evidence="3">A06</strain>
    </source>
</reference>
<dbReference type="Pfam" id="PF01878">
    <property type="entry name" value="EVE"/>
    <property type="match status" value="1"/>
</dbReference>
<keyword evidence="4" id="KW-1185">Reference proteome</keyword>
<sequence length="858" mass="99621">MQKAIEIIQKHARELKKLEQSEQYLFDSLNNKSKTEIEGLINDFSFVRSDFSATRFQPVNLLRFDILHLLKEGTQISSETVENIKTKIIEKDGEYFSKYGDTLVNALKNYPQKKKSPFVNWQRNFCIFFPFIYTNSIKNESSSALDKVVDGLEKALKLKNYTSHIVDFNGPQNYGTSYCWIAGFPENKISHRKAYQLFIKIGAEKIEAGILAGWDINDKASNTLEDFNTIEEVIEKLKASKESVERKNNALINYWKFAPGENGIYWDEFYKESIIAIGWDDLTDLKTYTTETLAEDLGVEDSDNSNQIWNIENFRDASIGDVVIANKGKSKALGIGVITGEYEFKPERKENKHIRKVKWLINQLVDFEKTIFRPDTFTPTLKWSSIKEKYILSNPAFEKIFNDLESGKEILPPPKALPKDSESQNFWWLNANPKIWRIDSYELGDIQSYTSHNDKGNKRRIYKYFEEAKPGDLVIGYESTPVKQIKAIFEITEGLHIDDNEGEIINFEIKEIVKDPISWDELKETKGLENCEVFINNQGSLFSLTADEFDIIRDLIDEKNIITEKEIEKVEIKQYSFSADPDKPFLEEHEINEIIHSLEVKKNIVLQGPPGVGKTFVAKKIAYEMMKNTDDTKIRMIQFHQSYAYEDFIQGIRPSEKSFKVKNGIFYDFCKKAELEPDQKFFFIIDEINRGNLSKIFGELMMLIESDKRGKYSVPLTYSEKDDALFSVPENLYLIGTMNTADRSLAIVDYALRRRFRFITLEPKFNARFKDFLVSKGFSKDFIREISSKLNLLNAKIKSDKNLGSGFLIGHSFFCNANSENERKWFENIVKFEIRPLLEEYWFDDNEKVDNEINLLLS</sequence>
<dbReference type="PANTHER" id="PTHR37291">
    <property type="entry name" value="5-METHYLCYTOSINE-SPECIFIC RESTRICTION ENZYME B"/>
    <property type="match status" value="1"/>
</dbReference>
<dbReference type="Pfam" id="PF07728">
    <property type="entry name" value="AAA_5"/>
    <property type="match status" value="1"/>
</dbReference>
<dbReference type="GO" id="GO:0016887">
    <property type="term" value="F:ATP hydrolysis activity"/>
    <property type="evidence" value="ECO:0007669"/>
    <property type="project" value="InterPro"/>
</dbReference>
<dbReference type="SUPFAM" id="SSF52540">
    <property type="entry name" value="P-loop containing nucleoside triphosphate hydrolases"/>
    <property type="match status" value="1"/>
</dbReference>
<dbReference type="SUPFAM" id="SSF88697">
    <property type="entry name" value="PUA domain-like"/>
    <property type="match status" value="1"/>
</dbReference>
<comment type="caution">
    <text evidence="3">The sequence shown here is derived from an EMBL/GenBank/DDBJ whole genome shotgun (WGS) entry which is preliminary data.</text>
</comment>
<feature type="domain" description="AAA+ ATPase" evidence="2">
    <location>
        <begin position="600"/>
        <end position="762"/>
    </location>
</feature>
<dbReference type="RefSeq" id="WP_282590788.1">
    <property type="nucleotide sequence ID" value="NZ_JAPAAF010000005.1"/>
</dbReference>
<dbReference type="InterPro" id="IPR003593">
    <property type="entry name" value="AAA+_ATPase"/>
</dbReference>
<proteinExistence type="predicted"/>
<protein>
    <submittedName>
        <fullName evidence="3">EVE domain-containing protein</fullName>
    </submittedName>
</protein>
<dbReference type="GO" id="GO:0005524">
    <property type="term" value="F:ATP binding"/>
    <property type="evidence" value="ECO:0007669"/>
    <property type="project" value="InterPro"/>
</dbReference>
<dbReference type="PANTHER" id="PTHR37291:SF1">
    <property type="entry name" value="TYPE IV METHYL-DIRECTED RESTRICTION ENZYME ECOKMCRB SUBUNIT"/>
    <property type="match status" value="1"/>
</dbReference>
<dbReference type="EMBL" id="JAPAAF010000005">
    <property type="protein sequence ID" value="MCW0482182.1"/>
    <property type="molecule type" value="Genomic_DNA"/>
</dbReference>
<dbReference type="CDD" id="cd00009">
    <property type="entry name" value="AAA"/>
    <property type="match status" value="1"/>
</dbReference>
<accession>A0AA41Y6U2</accession>
<evidence type="ECO:0000256" key="1">
    <source>
        <dbReference type="SAM" id="Coils"/>
    </source>
</evidence>